<keyword evidence="2" id="KW-1185">Reference proteome</keyword>
<dbReference type="Proteomes" id="UP001218218">
    <property type="component" value="Unassembled WGS sequence"/>
</dbReference>
<dbReference type="EMBL" id="JARIHO010000007">
    <property type="protein sequence ID" value="KAJ7358143.1"/>
    <property type="molecule type" value="Genomic_DNA"/>
</dbReference>
<accession>A0AAD7AGG3</accession>
<proteinExistence type="predicted"/>
<evidence type="ECO:0000313" key="2">
    <source>
        <dbReference type="Proteomes" id="UP001218218"/>
    </source>
</evidence>
<organism evidence="1 2">
    <name type="scientific">Mycena albidolilacea</name>
    <dbReference type="NCBI Taxonomy" id="1033008"/>
    <lineage>
        <taxon>Eukaryota</taxon>
        <taxon>Fungi</taxon>
        <taxon>Dikarya</taxon>
        <taxon>Basidiomycota</taxon>
        <taxon>Agaricomycotina</taxon>
        <taxon>Agaricomycetes</taxon>
        <taxon>Agaricomycetidae</taxon>
        <taxon>Agaricales</taxon>
        <taxon>Marasmiineae</taxon>
        <taxon>Mycenaceae</taxon>
        <taxon>Mycena</taxon>
    </lineage>
</organism>
<protein>
    <submittedName>
        <fullName evidence="1">Uncharacterized protein</fullName>
    </submittedName>
</protein>
<dbReference type="AlphaFoldDB" id="A0AAD7AGG3"/>
<comment type="caution">
    <text evidence="1">The sequence shown here is derived from an EMBL/GenBank/DDBJ whole genome shotgun (WGS) entry which is preliminary data.</text>
</comment>
<reference evidence="1" key="1">
    <citation type="submission" date="2023-03" db="EMBL/GenBank/DDBJ databases">
        <title>Massive genome expansion in bonnet fungi (Mycena s.s.) driven by repeated elements and novel gene families across ecological guilds.</title>
        <authorList>
            <consortium name="Lawrence Berkeley National Laboratory"/>
            <person name="Harder C.B."/>
            <person name="Miyauchi S."/>
            <person name="Viragh M."/>
            <person name="Kuo A."/>
            <person name="Thoen E."/>
            <person name="Andreopoulos B."/>
            <person name="Lu D."/>
            <person name="Skrede I."/>
            <person name="Drula E."/>
            <person name="Henrissat B."/>
            <person name="Morin E."/>
            <person name="Kohler A."/>
            <person name="Barry K."/>
            <person name="LaButti K."/>
            <person name="Morin E."/>
            <person name="Salamov A."/>
            <person name="Lipzen A."/>
            <person name="Mereny Z."/>
            <person name="Hegedus B."/>
            <person name="Baldrian P."/>
            <person name="Stursova M."/>
            <person name="Weitz H."/>
            <person name="Taylor A."/>
            <person name="Grigoriev I.V."/>
            <person name="Nagy L.G."/>
            <person name="Martin F."/>
            <person name="Kauserud H."/>
        </authorList>
    </citation>
    <scope>NUCLEOTIDE SEQUENCE</scope>
    <source>
        <strain evidence="1">CBHHK002</strain>
    </source>
</reference>
<name>A0AAD7AGG3_9AGAR</name>
<gene>
    <name evidence="1" type="ORF">DFH08DRAFT_847949</name>
</gene>
<sequence>MRSLPTVSRDLRSFFVAVLCSDSSVPYRCSTSVDWLGVEAGSGCPVALSAPPHGFIPFISRQLALPSPFTLTHPPPPIPELIPPPSFARPTQPVYHSTPPSWFLRYLGSSLSARLDVRAGNPPRTFLPCIPSRALARRPHCAQHHPHPSRLLLPYQASNYAGYGVMYGQGT</sequence>
<evidence type="ECO:0000313" key="1">
    <source>
        <dbReference type="EMBL" id="KAJ7358143.1"/>
    </source>
</evidence>